<feature type="domain" description="O-antigen ligase-related" evidence="7">
    <location>
        <begin position="519"/>
        <end position="660"/>
    </location>
</feature>
<dbReference type="OrthoDB" id="8265436at2"/>
<organism evidence="8 9">
    <name type="scientific">Thalassospira profundimaris</name>
    <dbReference type="NCBI Taxonomy" id="502049"/>
    <lineage>
        <taxon>Bacteria</taxon>
        <taxon>Pseudomonadati</taxon>
        <taxon>Pseudomonadota</taxon>
        <taxon>Alphaproteobacteria</taxon>
        <taxon>Rhodospirillales</taxon>
        <taxon>Thalassospiraceae</taxon>
        <taxon>Thalassospira</taxon>
    </lineage>
</organism>
<feature type="transmembrane region" description="Helical" evidence="6">
    <location>
        <begin position="114"/>
        <end position="136"/>
    </location>
</feature>
<feature type="transmembrane region" description="Helical" evidence="6">
    <location>
        <begin position="265"/>
        <end position="289"/>
    </location>
</feature>
<dbReference type="PANTHER" id="PTHR37422:SF13">
    <property type="entry name" value="LIPOPOLYSACCHARIDE BIOSYNTHESIS PROTEIN PA4999-RELATED"/>
    <property type="match status" value="1"/>
</dbReference>
<evidence type="ECO:0000256" key="4">
    <source>
        <dbReference type="ARBA" id="ARBA00022989"/>
    </source>
</evidence>
<comment type="subcellular location">
    <subcellularLocation>
        <location evidence="1">Cell membrane</location>
        <topology evidence="1">Multi-pass membrane protein</topology>
    </subcellularLocation>
</comment>
<evidence type="ECO:0000313" key="8">
    <source>
        <dbReference type="EMBL" id="RCK53634.1"/>
    </source>
</evidence>
<gene>
    <name evidence="8" type="ORF">TH25_03740</name>
</gene>
<evidence type="ECO:0000256" key="1">
    <source>
        <dbReference type="ARBA" id="ARBA00004651"/>
    </source>
</evidence>
<dbReference type="InterPro" id="IPR022791">
    <property type="entry name" value="L-PG_synthase/AglD"/>
</dbReference>
<evidence type="ECO:0000256" key="2">
    <source>
        <dbReference type="ARBA" id="ARBA00022475"/>
    </source>
</evidence>
<feature type="transmembrane region" description="Helical" evidence="6">
    <location>
        <begin position="376"/>
        <end position="398"/>
    </location>
</feature>
<dbReference type="PANTHER" id="PTHR37422">
    <property type="entry name" value="TEICHURONIC ACID BIOSYNTHESIS PROTEIN TUAE"/>
    <property type="match status" value="1"/>
</dbReference>
<reference evidence="8 9" key="1">
    <citation type="submission" date="2014-07" db="EMBL/GenBank/DDBJ databases">
        <title>Draft genome sequence of Thalassospira profundimaris S25-3-2.</title>
        <authorList>
            <person name="Lai Q."/>
            <person name="Shao Z."/>
        </authorList>
    </citation>
    <scope>NUCLEOTIDE SEQUENCE [LARGE SCALE GENOMIC DNA]</scope>
    <source>
        <strain evidence="8 9">S25-3-2</strain>
    </source>
</reference>
<evidence type="ECO:0000256" key="6">
    <source>
        <dbReference type="SAM" id="Phobius"/>
    </source>
</evidence>
<feature type="transmembrane region" description="Helical" evidence="6">
    <location>
        <begin position="188"/>
        <end position="211"/>
    </location>
</feature>
<sequence length="732" mass="81428">MARYVKIATVLFTLLVLVAFVNVRESFSYLYGVNIYWVLLSLFFVLSNQILSSFRFEIFLRTFGQRIGFQRSHAVNIYSLLAGMAFFNFFGQSVSRTLLVKDISDADSAVIVTALERIFSLAVLLIASLSAVFFVVGRVSFDYAPGVMLSSMGAFVLSSLIFVYFFQLSGRQRAELRLVFSSGFGRKFFLIIFVIFIMHLLMLGAYLALIVGMAGVDVFSAKAIFATLLTMLGASFPISFGGWGIREVSAGFAFGAANISPALGVGAGIGVGLLSLIALALNVCGIWAAKRCFPDQELQLARARSRTGYSRRLILLLGWIVAPVVVVLMMVQLPIPIASGKVTVNLADPLAIVAGMTFIFVIIQRRAWRDIWRNHYVNWWLLGSAAVVLLSFLIGYVQFGFLSWAFYNRLIGIGILFSYIVVGAFLTALWGEFGARAVAKAVVSSAILIFVFEYILRMILGRDALVALNWAGPRWSGFLANPNSYAFFLLSVLPLPFLFLGSRHWTGLKAWRDAAIPGLIFALLYLTGSRAAFGSVAVFLAIFLMFDARKTIRTIVCGGLYLVMIFTLNEVIIFIVNVGAGDLQIITRPDDFSTVQSDRILSMVEGWKMFISHPLLGAGLGAFYKSQVELNLPLSERALIIHNSFLWVLAEMGIVGFVAIFVPPIMWCVRTFRKMQWRKDPYQCGLLLIMSNAAIMGMAHELVYQRVFWFMLGIFLARPFIMRKQVNRLSHS</sequence>
<dbReference type="EMBL" id="JPWH01000002">
    <property type="protein sequence ID" value="RCK53634.1"/>
    <property type="molecule type" value="Genomic_DNA"/>
</dbReference>
<dbReference type="Pfam" id="PF04932">
    <property type="entry name" value="Wzy_C"/>
    <property type="match status" value="1"/>
</dbReference>
<feature type="transmembrane region" description="Helical" evidence="6">
    <location>
        <begin position="437"/>
        <end position="460"/>
    </location>
</feature>
<feature type="transmembrane region" description="Helical" evidence="6">
    <location>
        <begin position="347"/>
        <end position="364"/>
    </location>
</feature>
<evidence type="ECO:0000313" key="9">
    <source>
        <dbReference type="Proteomes" id="UP000252517"/>
    </source>
</evidence>
<evidence type="ECO:0000256" key="5">
    <source>
        <dbReference type="ARBA" id="ARBA00023136"/>
    </source>
</evidence>
<keyword evidence="4 6" id="KW-1133">Transmembrane helix</keyword>
<dbReference type="Pfam" id="PF03706">
    <property type="entry name" value="LPG_synthase_TM"/>
    <property type="match status" value="1"/>
</dbReference>
<feature type="transmembrane region" description="Helical" evidence="6">
    <location>
        <begin position="223"/>
        <end position="245"/>
    </location>
</feature>
<protein>
    <recommendedName>
        <fullName evidence="7">O-antigen ligase-related domain-containing protein</fullName>
    </recommendedName>
</protein>
<keyword evidence="2" id="KW-1003">Cell membrane</keyword>
<dbReference type="InterPro" id="IPR051533">
    <property type="entry name" value="WaaL-like"/>
</dbReference>
<feature type="transmembrane region" description="Helical" evidence="6">
    <location>
        <begin position="552"/>
        <end position="578"/>
    </location>
</feature>
<evidence type="ECO:0000259" key="7">
    <source>
        <dbReference type="Pfam" id="PF04932"/>
    </source>
</evidence>
<feature type="transmembrane region" description="Helical" evidence="6">
    <location>
        <begin position="313"/>
        <end position="335"/>
    </location>
</feature>
<dbReference type="GO" id="GO:0005886">
    <property type="term" value="C:plasma membrane"/>
    <property type="evidence" value="ECO:0007669"/>
    <property type="project" value="UniProtKB-SubCell"/>
</dbReference>
<dbReference type="AlphaFoldDB" id="A0A367XJ07"/>
<keyword evidence="3 6" id="KW-0812">Transmembrane</keyword>
<dbReference type="Proteomes" id="UP000252517">
    <property type="component" value="Unassembled WGS sequence"/>
</dbReference>
<proteinExistence type="predicted"/>
<accession>A0A367XJ07</accession>
<evidence type="ECO:0000256" key="3">
    <source>
        <dbReference type="ARBA" id="ARBA00022692"/>
    </source>
</evidence>
<comment type="caution">
    <text evidence="8">The sequence shown here is derived from an EMBL/GenBank/DDBJ whole genome shotgun (WGS) entry which is preliminary data.</text>
</comment>
<feature type="transmembrane region" description="Helical" evidence="6">
    <location>
        <begin position="148"/>
        <end position="168"/>
    </location>
</feature>
<feature type="transmembrane region" description="Helical" evidence="6">
    <location>
        <begin position="514"/>
        <end position="546"/>
    </location>
</feature>
<feature type="transmembrane region" description="Helical" evidence="6">
    <location>
        <begin position="644"/>
        <end position="669"/>
    </location>
</feature>
<keyword evidence="5 6" id="KW-0472">Membrane</keyword>
<feature type="transmembrane region" description="Helical" evidence="6">
    <location>
        <begin position="484"/>
        <end position="502"/>
    </location>
</feature>
<dbReference type="RefSeq" id="WP_114087055.1">
    <property type="nucleotide sequence ID" value="NZ_JPWH01000002.1"/>
</dbReference>
<dbReference type="InterPro" id="IPR007016">
    <property type="entry name" value="O-antigen_ligase-rel_domated"/>
</dbReference>
<feature type="transmembrane region" description="Helical" evidence="6">
    <location>
        <begin position="410"/>
        <end position="430"/>
    </location>
</feature>
<feature type="transmembrane region" description="Helical" evidence="6">
    <location>
        <begin position="703"/>
        <end position="721"/>
    </location>
</feature>
<feature type="transmembrane region" description="Helical" evidence="6">
    <location>
        <begin position="75"/>
        <end position="94"/>
    </location>
</feature>
<name>A0A367XJ07_9PROT</name>
<feature type="transmembrane region" description="Helical" evidence="6">
    <location>
        <begin position="33"/>
        <end position="54"/>
    </location>
</feature>